<keyword evidence="3" id="KW-0964">Secreted</keyword>
<dbReference type="Pfam" id="PF00061">
    <property type="entry name" value="Lipocalin"/>
    <property type="match status" value="1"/>
</dbReference>
<sequence length="174" mass="19041">MKTLLLATALGLITVQAQDPPSFQDPDILGKWYVNAVVSETCTPETQVSPILFSALSGGDVLASFTIRKNGQCHAAEITLEKTDTPGKYRASWGRAHLFVEGTPVKDHLVFYSEGQFKRARFRKAKLVGRNPAMNLEALEAFKKFVQHKGLPQKDIVIPVQTGKGMTKEASPAS</sequence>
<name>G1L982_AILME</name>
<evidence type="ECO:0000256" key="4">
    <source>
        <dbReference type="ARBA" id="ARBA00022729"/>
    </source>
</evidence>
<dbReference type="AlphaFoldDB" id="G1L982"/>
<feature type="signal peptide" evidence="5">
    <location>
        <begin position="1"/>
        <end position="17"/>
    </location>
</feature>
<dbReference type="eggNOG" id="ENOG502S22P">
    <property type="taxonomic scope" value="Eukaryota"/>
</dbReference>
<dbReference type="GO" id="GO:0005615">
    <property type="term" value="C:extracellular space"/>
    <property type="evidence" value="ECO:0007669"/>
    <property type="project" value="TreeGrafter"/>
</dbReference>
<dbReference type="InterPro" id="IPR002345">
    <property type="entry name" value="Lipocalin"/>
</dbReference>
<dbReference type="SUPFAM" id="SSF50814">
    <property type="entry name" value="Lipocalins"/>
    <property type="match status" value="1"/>
</dbReference>
<comment type="subcellular location">
    <subcellularLocation>
        <location evidence="1">Secreted</location>
    </subcellularLocation>
</comment>
<evidence type="ECO:0000256" key="1">
    <source>
        <dbReference type="ARBA" id="ARBA00004613"/>
    </source>
</evidence>
<accession>G1L982</accession>
<reference evidence="7" key="2">
    <citation type="submission" date="2025-08" db="UniProtKB">
        <authorList>
            <consortium name="Ensembl"/>
        </authorList>
    </citation>
    <scope>IDENTIFICATION</scope>
</reference>
<dbReference type="PANTHER" id="PTHR11430">
    <property type="entry name" value="LIPOCALIN"/>
    <property type="match status" value="1"/>
</dbReference>
<dbReference type="InterPro" id="IPR002450">
    <property type="entry name" value="von_Ebner_gland"/>
</dbReference>
<dbReference type="PANTHER" id="PTHR11430:SF129">
    <property type="entry name" value="ODORANT-BINDING PROTEIN 2A-RELATED"/>
    <property type="match status" value="1"/>
</dbReference>
<keyword evidence="4 5" id="KW-0732">Signal</keyword>
<dbReference type="GO" id="GO:0036094">
    <property type="term" value="F:small molecule binding"/>
    <property type="evidence" value="ECO:0007669"/>
    <property type="project" value="InterPro"/>
</dbReference>
<dbReference type="GeneTree" id="ENSGT01050000244868"/>
<proteinExistence type="inferred from homology"/>
<evidence type="ECO:0000313" key="7">
    <source>
        <dbReference type="Ensembl" id="ENSAMEP00000003453.2"/>
    </source>
</evidence>
<reference evidence="7 8" key="1">
    <citation type="journal article" date="2010" name="Nature">
        <title>The sequence and de novo assembly of the giant panda genome.</title>
        <authorList>
            <person name="Li R."/>
            <person name="Fan W."/>
            <person name="Tian G."/>
            <person name="Zhu H."/>
            <person name="He L."/>
            <person name="Cai J."/>
            <person name="Huang Q."/>
            <person name="Cai Q."/>
            <person name="Li B."/>
            <person name="Bai Y."/>
            <person name="Zhang Z."/>
            <person name="Zhang Y."/>
            <person name="Wang W."/>
            <person name="Li J."/>
            <person name="Wei F."/>
            <person name="Li H."/>
            <person name="Jian M."/>
            <person name="Li J."/>
            <person name="Zhang Z."/>
            <person name="Nielsen R."/>
            <person name="Li D."/>
            <person name="Gu W."/>
            <person name="Yang Z."/>
            <person name="Xuan Z."/>
            <person name="Ryder O.A."/>
            <person name="Leung F.C."/>
            <person name="Zhou Y."/>
            <person name="Cao J."/>
            <person name="Sun X."/>
            <person name="Fu Y."/>
            <person name="Fang X."/>
            <person name="Guo X."/>
            <person name="Wang B."/>
            <person name="Hou R."/>
            <person name="Shen F."/>
            <person name="Mu B."/>
            <person name="Ni P."/>
            <person name="Lin R."/>
            <person name="Qian W."/>
            <person name="Wang G."/>
            <person name="Yu C."/>
            <person name="Nie W."/>
            <person name="Wang J."/>
            <person name="Wu Z."/>
            <person name="Liang H."/>
            <person name="Min J."/>
            <person name="Wu Q."/>
            <person name="Cheng S."/>
            <person name="Ruan J."/>
            <person name="Wang M."/>
            <person name="Shi Z."/>
            <person name="Wen M."/>
            <person name="Liu B."/>
            <person name="Ren X."/>
            <person name="Zheng H."/>
            <person name="Dong D."/>
            <person name="Cook K."/>
            <person name="Shan G."/>
            <person name="Zhang H."/>
            <person name="Kosiol C."/>
            <person name="Xie X."/>
            <person name="Lu Z."/>
            <person name="Zheng H."/>
            <person name="Li Y."/>
            <person name="Steiner C.C."/>
            <person name="Lam T.T."/>
            <person name="Lin S."/>
            <person name="Zhang Q."/>
            <person name="Li G."/>
            <person name="Tian J."/>
            <person name="Gong T."/>
            <person name="Liu H."/>
            <person name="Zhang D."/>
            <person name="Fang L."/>
            <person name="Ye C."/>
            <person name="Zhang J."/>
            <person name="Hu W."/>
            <person name="Xu A."/>
            <person name="Ren Y."/>
            <person name="Zhang G."/>
            <person name="Bruford M.W."/>
            <person name="Li Q."/>
            <person name="Ma L."/>
            <person name="Guo Y."/>
            <person name="An N."/>
            <person name="Hu Y."/>
            <person name="Zheng Y."/>
            <person name="Shi Y."/>
            <person name="Li Z."/>
            <person name="Liu Q."/>
            <person name="Chen Y."/>
            <person name="Zhao J."/>
            <person name="Qu N."/>
            <person name="Zhao S."/>
            <person name="Tian F."/>
            <person name="Wang X."/>
            <person name="Wang H."/>
            <person name="Xu L."/>
            <person name="Liu X."/>
            <person name="Vinar T."/>
            <person name="Wang Y."/>
            <person name="Lam T.W."/>
            <person name="Yiu S.M."/>
            <person name="Liu S."/>
            <person name="Zhang H."/>
            <person name="Li D."/>
            <person name="Huang Y."/>
            <person name="Wang X."/>
            <person name="Yang G."/>
            <person name="Jiang Z."/>
            <person name="Wang J."/>
            <person name="Qin N."/>
            <person name="Li L."/>
            <person name="Li J."/>
            <person name="Bolund L."/>
            <person name="Kristiansen K."/>
            <person name="Wong G.K."/>
            <person name="Olson M."/>
            <person name="Zhang X."/>
            <person name="Li S."/>
            <person name="Yang H."/>
            <person name="Wang J."/>
            <person name="Wang J."/>
        </authorList>
    </citation>
    <scope>NUCLEOTIDE SEQUENCE [LARGE SCALE GENOMIC DNA]</scope>
</reference>
<keyword evidence="8" id="KW-1185">Reference proteome</keyword>
<evidence type="ECO:0000256" key="3">
    <source>
        <dbReference type="ARBA" id="ARBA00022525"/>
    </source>
</evidence>
<evidence type="ECO:0000313" key="8">
    <source>
        <dbReference type="Proteomes" id="UP000008912"/>
    </source>
</evidence>
<reference evidence="7" key="3">
    <citation type="submission" date="2025-09" db="UniProtKB">
        <authorList>
            <consortium name="Ensembl"/>
        </authorList>
    </citation>
    <scope>IDENTIFICATION</scope>
</reference>
<evidence type="ECO:0000256" key="2">
    <source>
        <dbReference type="ARBA" id="ARBA00006889"/>
    </source>
</evidence>
<evidence type="ECO:0000256" key="5">
    <source>
        <dbReference type="SAM" id="SignalP"/>
    </source>
</evidence>
<feature type="chain" id="PRO_5030170659" description="Lipocalin/cytosolic fatty-acid binding domain-containing protein" evidence="5">
    <location>
        <begin position="18"/>
        <end position="174"/>
    </location>
</feature>
<dbReference type="InterPro" id="IPR000566">
    <property type="entry name" value="Lipocln_cytosolic_FA-bd_dom"/>
</dbReference>
<feature type="domain" description="Lipocalin/cytosolic fatty-acid binding" evidence="6">
    <location>
        <begin position="30"/>
        <end position="162"/>
    </location>
</feature>
<dbReference type="PRINTS" id="PR01175">
    <property type="entry name" value="VNEBNERGLAND"/>
</dbReference>
<comment type="similarity">
    <text evidence="2">Belongs to the calycin superfamily. Lipocalin family.</text>
</comment>
<protein>
    <recommendedName>
        <fullName evidence="6">Lipocalin/cytosolic fatty-acid binding domain-containing protein</fullName>
    </recommendedName>
</protein>
<dbReference type="InterPro" id="IPR012674">
    <property type="entry name" value="Calycin"/>
</dbReference>
<dbReference type="Proteomes" id="UP000008912">
    <property type="component" value="Unassembled WGS sequence"/>
</dbReference>
<organism evidence="7 8">
    <name type="scientific">Ailuropoda melanoleuca</name>
    <name type="common">Giant panda</name>
    <dbReference type="NCBI Taxonomy" id="9646"/>
    <lineage>
        <taxon>Eukaryota</taxon>
        <taxon>Metazoa</taxon>
        <taxon>Chordata</taxon>
        <taxon>Craniata</taxon>
        <taxon>Vertebrata</taxon>
        <taxon>Euteleostomi</taxon>
        <taxon>Mammalia</taxon>
        <taxon>Eutheria</taxon>
        <taxon>Laurasiatheria</taxon>
        <taxon>Carnivora</taxon>
        <taxon>Caniformia</taxon>
        <taxon>Ursidae</taxon>
        <taxon>Ailuropoda</taxon>
    </lineage>
</organism>
<evidence type="ECO:0000259" key="6">
    <source>
        <dbReference type="Pfam" id="PF00061"/>
    </source>
</evidence>
<dbReference type="InParanoid" id="G1L982"/>
<dbReference type="Gene3D" id="2.40.128.20">
    <property type="match status" value="1"/>
</dbReference>
<dbReference type="STRING" id="9646.ENSAMEP00000003453"/>
<dbReference type="Ensembl" id="ENSAMET00000003590.2">
    <property type="protein sequence ID" value="ENSAMEP00000003453.2"/>
    <property type="gene ID" value="ENSAMEG00000003285.2"/>
</dbReference>